<evidence type="ECO:0000313" key="2">
    <source>
        <dbReference type="Proteomes" id="UP000005277"/>
    </source>
</evidence>
<protein>
    <submittedName>
        <fullName evidence="1">Uncharacterized protein</fullName>
    </submittedName>
</protein>
<comment type="caution">
    <text evidence="1">The sequence shown here is derived from an EMBL/GenBank/DDBJ whole genome shotgun (WGS) entry which is preliminary data.</text>
</comment>
<proteinExistence type="predicted"/>
<accession>F0H2P9</accession>
<evidence type="ECO:0000313" key="1">
    <source>
        <dbReference type="EMBL" id="EGC83234.1"/>
    </source>
</evidence>
<organism evidence="1 2">
    <name type="scientific">Anaerococcus hydrogenalis ACS-025-V-Sch4</name>
    <dbReference type="NCBI Taxonomy" id="879306"/>
    <lineage>
        <taxon>Bacteria</taxon>
        <taxon>Bacillati</taxon>
        <taxon>Bacillota</taxon>
        <taxon>Tissierellia</taxon>
        <taxon>Tissierellales</taxon>
        <taxon>Peptoniphilaceae</taxon>
        <taxon>Anaerococcus</taxon>
    </lineage>
</organism>
<reference evidence="1 2" key="1">
    <citation type="submission" date="2011-01" db="EMBL/GenBank/DDBJ databases">
        <authorList>
            <person name="Durkin A.S."/>
            <person name="Madupu R."/>
            <person name="Torralba M."/>
            <person name="Gillis M."/>
            <person name="Methe B."/>
            <person name="Sutton G."/>
            <person name="Nelson K.E."/>
        </authorList>
    </citation>
    <scope>NUCLEOTIDE SEQUENCE [LARGE SCALE GENOMIC DNA]</scope>
    <source>
        <strain evidence="1 2">ACS-025-V-Sch4</strain>
    </source>
</reference>
<dbReference type="Proteomes" id="UP000005277">
    <property type="component" value="Unassembled WGS sequence"/>
</dbReference>
<dbReference type="EMBL" id="AEXN01000039">
    <property type="protein sequence ID" value="EGC83234.1"/>
    <property type="molecule type" value="Genomic_DNA"/>
</dbReference>
<name>F0H2P9_9FIRM</name>
<gene>
    <name evidence="1" type="ORF">HMPREF9246_0348</name>
</gene>
<dbReference type="AlphaFoldDB" id="F0H2P9"/>
<keyword evidence="2" id="KW-1185">Reference proteome</keyword>
<sequence>MLFLSLKLFFKEHLKVIDKSYQIVYNSFELADTNRKQIKR</sequence>